<evidence type="ECO:0000313" key="3">
    <source>
        <dbReference type="Proteomes" id="UP000006765"/>
    </source>
</evidence>
<keyword evidence="3" id="KW-1185">Reference proteome</keyword>
<keyword evidence="1" id="KW-1133">Transmembrane helix</keyword>
<evidence type="ECO:0008006" key="4">
    <source>
        <dbReference type="Google" id="ProtNLM"/>
    </source>
</evidence>
<evidence type="ECO:0000256" key="1">
    <source>
        <dbReference type="SAM" id="Phobius"/>
    </source>
</evidence>
<organism evidence="2 3">
    <name type="scientific">Oceaniovalibus guishaninsula JLT2003</name>
    <dbReference type="NCBI Taxonomy" id="1231392"/>
    <lineage>
        <taxon>Bacteria</taxon>
        <taxon>Pseudomonadati</taxon>
        <taxon>Pseudomonadota</taxon>
        <taxon>Alphaproteobacteria</taxon>
        <taxon>Rhodobacterales</taxon>
        <taxon>Roseobacteraceae</taxon>
        <taxon>Oceaniovalibus</taxon>
    </lineage>
</organism>
<accession>K2H6E3</accession>
<dbReference type="GO" id="GO:0022857">
    <property type="term" value="F:transmembrane transporter activity"/>
    <property type="evidence" value="ECO:0007669"/>
    <property type="project" value="InterPro"/>
</dbReference>
<keyword evidence="1" id="KW-0812">Transmembrane</keyword>
<dbReference type="STRING" id="1231392.OCGS_2739"/>
<feature type="transmembrane region" description="Helical" evidence="1">
    <location>
        <begin position="142"/>
        <end position="162"/>
    </location>
</feature>
<dbReference type="AlphaFoldDB" id="K2H6E3"/>
<gene>
    <name evidence="2" type="ORF">OCGS_2739</name>
</gene>
<dbReference type="GO" id="GO:0005886">
    <property type="term" value="C:plasma membrane"/>
    <property type="evidence" value="ECO:0007669"/>
    <property type="project" value="InterPro"/>
</dbReference>
<sequence length="363" mass="37933">MRAAMRKLFNRHGWWAVHAIRMVVAGVATLAIVYAFGLPVELSAVISAIAVTQSNIGSSLGKAFEQGAGSVLGGAVAVIVALALKPDDPSSTALALALALAPLSVLTAFSVGFLIAPITATVVLLGSPGFEVGAEILAVERLLGVALGCVVGLVTGALVLPARASRLVVLKAARVVGLLGAQLRAMAPGDDTGRDALAARASEIRRGLSELEIHATEAARERRLAIGRTPDPERALRALRRVRHDVDMLRRAARGAGDDMLTGPLADPWRRAANGAAGALAHIEALLLGRPIAGPIVPLEPIVRDYRAALDEMRQQGLTSAMPTPDLARLFGTKFALRQLARDLADLDTVAQDLAAPRRGQRP</sequence>
<feature type="transmembrane region" description="Helical" evidence="1">
    <location>
        <begin position="12"/>
        <end position="36"/>
    </location>
</feature>
<feature type="transmembrane region" description="Helical" evidence="1">
    <location>
        <begin position="96"/>
        <end position="122"/>
    </location>
</feature>
<dbReference type="EMBL" id="AMGO01000068">
    <property type="protein sequence ID" value="EKE43148.1"/>
    <property type="molecule type" value="Genomic_DNA"/>
</dbReference>
<comment type="caution">
    <text evidence="2">The sequence shown here is derived from an EMBL/GenBank/DDBJ whole genome shotgun (WGS) entry which is preliminary data.</text>
</comment>
<protein>
    <recommendedName>
        <fullName evidence="4">FUSC family protein</fullName>
    </recommendedName>
</protein>
<feature type="transmembrane region" description="Helical" evidence="1">
    <location>
        <begin position="67"/>
        <end position="84"/>
    </location>
</feature>
<dbReference type="Proteomes" id="UP000006765">
    <property type="component" value="Unassembled WGS sequence"/>
</dbReference>
<keyword evidence="1" id="KW-0472">Membrane</keyword>
<evidence type="ECO:0000313" key="2">
    <source>
        <dbReference type="EMBL" id="EKE43148.1"/>
    </source>
</evidence>
<dbReference type="Pfam" id="PF04632">
    <property type="entry name" value="FUSC"/>
    <property type="match status" value="1"/>
</dbReference>
<name>K2H6E3_9RHOB</name>
<dbReference type="eggNOG" id="COG4129">
    <property type="taxonomic scope" value="Bacteria"/>
</dbReference>
<proteinExistence type="predicted"/>
<reference evidence="2 3" key="1">
    <citation type="journal article" date="2012" name="J. Bacteriol.">
        <title>Draft Genome Sequence of Oceaniovalibus guishaninsula JLT2003T.</title>
        <authorList>
            <person name="Tang K."/>
            <person name="Liu K."/>
            <person name="Jiao N."/>
        </authorList>
    </citation>
    <scope>NUCLEOTIDE SEQUENCE [LARGE SCALE GENOMIC DNA]</scope>
    <source>
        <strain evidence="2 3">JLT2003</strain>
    </source>
</reference>
<dbReference type="InterPro" id="IPR006726">
    <property type="entry name" value="PHBA_efflux_AaeB/fusaric-R"/>
</dbReference>